<feature type="transmembrane region" description="Helical" evidence="2">
    <location>
        <begin position="458"/>
        <end position="483"/>
    </location>
</feature>
<feature type="transmembrane region" description="Helical" evidence="2">
    <location>
        <begin position="86"/>
        <end position="113"/>
    </location>
</feature>
<organism evidence="3 4">
    <name type="scientific">Brachybacterium aquaticum</name>
    <dbReference type="NCBI Taxonomy" id="1432564"/>
    <lineage>
        <taxon>Bacteria</taxon>
        <taxon>Bacillati</taxon>
        <taxon>Actinomycetota</taxon>
        <taxon>Actinomycetes</taxon>
        <taxon>Micrococcales</taxon>
        <taxon>Dermabacteraceae</taxon>
        <taxon>Brachybacterium</taxon>
    </lineage>
</organism>
<evidence type="ECO:0000256" key="1">
    <source>
        <dbReference type="SAM" id="MobiDB-lite"/>
    </source>
</evidence>
<feature type="transmembrane region" description="Helical" evidence="2">
    <location>
        <begin position="144"/>
        <end position="164"/>
    </location>
</feature>
<dbReference type="EMBL" id="JACHLZ010000001">
    <property type="protein sequence ID" value="MBB5830545.1"/>
    <property type="molecule type" value="Genomic_DNA"/>
</dbReference>
<reference evidence="3 4" key="1">
    <citation type="submission" date="2020-08" db="EMBL/GenBank/DDBJ databases">
        <title>Sequencing the genomes of 1000 actinobacteria strains.</title>
        <authorList>
            <person name="Klenk H.-P."/>
        </authorList>
    </citation>
    <scope>NUCLEOTIDE SEQUENCE [LARGE SCALE GENOMIC DNA]</scope>
    <source>
        <strain evidence="3 4">DSM 28796</strain>
    </source>
</reference>
<gene>
    <name evidence="3" type="ORF">HNR70_000358</name>
</gene>
<evidence type="ECO:0000256" key="2">
    <source>
        <dbReference type="SAM" id="Phobius"/>
    </source>
</evidence>
<feature type="transmembrane region" description="Helical" evidence="2">
    <location>
        <begin position="185"/>
        <end position="205"/>
    </location>
</feature>
<feature type="compositionally biased region" description="Gly residues" evidence="1">
    <location>
        <begin position="10"/>
        <end position="19"/>
    </location>
</feature>
<protein>
    <submittedName>
        <fullName evidence="3">Uncharacterized protein</fullName>
    </submittedName>
</protein>
<feature type="compositionally biased region" description="Low complexity" evidence="1">
    <location>
        <begin position="39"/>
        <end position="56"/>
    </location>
</feature>
<feature type="transmembrane region" description="Helical" evidence="2">
    <location>
        <begin position="337"/>
        <end position="362"/>
    </location>
</feature>
<keyword evidence="2" id="KW-0472">Membrane</keyword>
<feature type="transmembrane region" description="Helical" evidence="2">
    <location>
        <begin position="261"/>
        <end position="280"/>
    </location>
</feature>
<feature type="transmembrane region" description="Helical" evidence="2">
    <location>
        <begin position="420"/>
        <end position="446"/>
    </location>
</feature>
<dbReference type="AlphaFoldDB" id="A0A841AB00"/>
<evidence type="ECO:0000313" key="4">
    <source>
        <dbReference type="Proteomes" id="UP000588158"/>
    </source>
</evidence>
<comment type="caution">
    <text evidence="3">The sequence shown here is derived from an EMBL/GenBank/DDBJ whole genome shotgun (WGS) entry which is preliminary data.</text>
</comment>
<accession>A0A841AB00</accession>
<feature type="transmembrane region" description="Helical" evidence="2">
    <location>
        <begin position="300"/>
        <end position="325"/>
    </location>
</feature>
<sequence>MSDQNHPYGQGQGHVGGPGSPGPYPGAQSGNQPGPQWVPASSAPSGPQIPSAAQPPSAAPAPAGPAAAQLAPTLTKLGLGNPLPTFVVGALAYIAAILASLLVIASIVLAVLVGGLGDATGGATDPLALGFPSTGSGGGDTEGLGGSLLALIGMPFQLVALATFGSYDLEMELGFFGSLSASWRGLPLLITVVMAGVGFLGARLAQRRWGSNGPLGAVLWTGISGLAVAIFALIVTRVTALSFTDDEFGMSISMHTAGADMFFGTWALIGLPMLAGHLAGMDKPAWWELVCDLTAGLRLALVHALAFALPVGTFLGLAGAIALIADGDGQTALTAALLLPVWGLTGLAVLPGLGMLVVPLHLNVRGNAPELGLDSQNSFLWLYDLNWYVWIPIVLFALVLPLAIALLWHRGRVLSTGSIVGAIASWVALPLAYFVGALVLLALVVMNFRFEMGFVGNVAGSIGISAWMLLVAFVIGAGIEVIARFGAPFVDRFVPGVLVNWFRRSEQRRRAAAAQSTEAEGRMAG</sequence>
<name>A0A841AB00_9MICO</name>
<feature type="transmembrane region" description="Helical" evidence="2">
    <location>
        <begin position="387"/>
        <end position="408"/>
    </location>
</feature>
<feature type="transmembrane region" description="Helical" evidence="2">
    <location>
        <begin position="217"/>
        <end position="240"/>
    </location>
</feature>
<keyword evidence="4" id="KW-1185">Reference proteome</keyword>
<dbReference type="Proteomes" id="UP000588158">
    <property type="component" value="Unassembled WGS sequence"/>
</dbReference>
<evidence type="ECO:0000313" key="3">
    <source>
        <dbReference type="EMBL" id="MBB5830545.1"/>
    </source>
</evidence>
<keyword evidence="2" id="KW-1133">Transmembrane helix</keyword>
<feature type="region of interest" description="Disordered" evidence="1">
    <location>
        <begin position="1"/>
        <end position="65"/>
    </location>
</feature>
<dbReference type="RefSeq" id="WP_184324153.1">
    <property type="nucleotide sequence ID" value="NZ_JACHLZ010000001.1"/>
</dbReference>
<keyword evidence="2" id="KW-0812">Transmembrane</keyword>
<proteinExistence type="predicted"/>